<evidence type="ECO:0000313" key="20">
    <source>
        <dbReference type="EMBL" id="VIO55549.1"/>
    </source>
</evidence>
<keyword evidence="9 15" id="KW-1133">Transmembrane helix</keyword>
<keyword evidence="6" id="KW-0336">GPI-anchor</keyword>
<evidence type="ECO:0000256" key="10">
    <source>
        <dbReference type="ARBA" id="ARBA00023136"/>
    </source>
</evidence>
<comment type="similarity">
    <text evidence="4">Belongs to the RBT5 family.</text>
</comment>
<evidence type="ECO:0000256" key="13">
    <source>
        <dbReference type="ARBA" id="ARBA00038359"/>
    </source>
</evidence>
<keyword evidence="12" id="KW-0449">Lipoprotein</keyword>
<comment type="similarity">
    <text evidence="13">Belongs to the SAT4 family.</text>
</comment>
<organism evidence="20">
    <name type="scientific">Gibberella zeae</name>
    <name type="common">Wheat head blight fungus</name>
    <name type="synonym">Fusarium graminearum</name>
    <dbReference type="NCBI Taxonomy" id="5518"/>
    <lineage>
        <taxon>Eukaryota</taxon>
        <taxon>Fungi</taxon>
        <taxon>Dikarya</taxon>
        <taxon>Ascomycota</taxon>
        <taxon>Pezizomycotina</taxon>
        <taxon>Sordariomycetes</taxon>
        <taxon>Hypocreomycetidae</taxon>
        <taxon>Hypocreales</taxon>
        <taxon>Nectriaceae</taxon>
        <taxon>Fusarium</taxon>
    </lineage>
</organism>
<feature type="region of interest" description="Disordered" evidence="14">
    <location>
        <begin position="455"/>
        <end position="475"/>
    </location>
</feature>
<feature type="domain" description="CFEM" evidence="17">
    <location>
        <begin position="28"/>
        <end position="78"/>
    </location>
</feature>
<dbReference type="GO" id="GO:0005576">
    <property type="term" value="C:extracellular region"/>
    <property type="evidence" value="ECO:0007669"/>
    <property type="project" value="UniProtKB-SubCell"/>
</dbReference>
<evidence type="ECO:0000256" key="7">
    <source>
        <dbReference type="ARBA" id="ARBA00022692"/>
    </source>
</evidence>
<comment type="subcellular location">
    <subcellularLocation>
        <location evidence="2">Membrane</location>
        <topology evidence="2">Lipid-anchor</topology>
        <topology evidence="2">GPI-anchor</topology>
    </subcellularLocation>
    <subcellularLocation>
        <location evidence="1">Membrane</location>
        <topology evidence="1">Multi-pass membrane protein</topology>
    </subcellularLocation>
    <subcellularLocation>
        <location evidence="3">Secreted</location>
    </subcellularLocation>
</comment>
<keyword evidence="11" id="KW-1015">Disulfide bond</keyword>
<evidence type="ECO:0000259" key="17">
    <source>
        <dbReference type="Pfam" id="PF05730"/>
    </source>
</evidence>
<sequence>MGLFKRLVFLAALFCNSVAAQSFASVLTEAPQCAADCLVTLFSEEPFAGKNQSAICQDQQFADEIGNCLTAKCTVRQTLGINDGLRRKRMSTDLGADFIKMSSAVCGIKPTNNVLLYRLTTLIMAGLALLFFALRIITTVRLRLKWAMDDSMAVASVVFLIPVVIIMQFMMQNGLGVDLWYLSDHQITEGFRLFFFLEMLYLTARVLVKSTILCFFLRIFSNPRFRLIVKITLVFNVLIGVTFFILVFFQTTPISLFWIGWQTKDAEKVMLGIIRLTLPHAVLVLALDIWVLILPITQLWELGLKLRKKIGVMAMFSFGIFLTIVAAIRVDQLILFARSQDLTVINAQKAMIWSCIEISVGIMVSCMPHIRNLVRHIKSRIREKRGKEKEPSNEAVFIQRSLVPISVGDATSEPALFDEGGLLKNSAATRTTTTTTTTTTNTDVITTVSTTIGTGKMESINGRSSGYASDADTQV</sequence>
<evidence type="ECO:0000256" key="15">
    <source>
        <dbReference type="SAM" id="Phobius"/>
    </source>
</evidence>
<keyword evidence="8 16" id="KW-0732">Signal</keyword>
<gene>
    <name evidence="20" type="ORF">FUG_LOCUS170440</name>
    <name evidence="19" type="ORF">MDCFG202_LOCUS543578</name>
</gene>
<feature type="transmembrane region" description="Helical" evidence="15">
    <location>
        <begin position="191"/>
        <end position="221"/>
    </location>
</feature>
<dbReference type="PANTHER" id="PTHR33048">
    <property type="entry name" value="PTH11-LIKE INTEGRAL MEMBRANE PROTEIN (AFU_ORTHOLOGUE AFUA_5G11245)"/>
    <property type="match status" value="1"/>
</dbReference>
<dbReference type="PANTHER" id="PTHR33048:SF143">
    <property type="entry name" value="EXTRACELLULAR MEMBRANE PROTEIN CFEM DOMAIN-CONTAINING PROTEIN-RELATED"/>
    <property type="match status" value="1"/>
</dbReference>
<evidence type="ECO:0000313" key="19">
    <source>
        <dbReference type="EMBL" id="CAG2007307.1"/>
    </source>
</evidence>
<feature type="signal peptide" evidence="16">
    <location>
        <begin position="1"/>
        <end position="20"/>
    </location>
</feature>
<dbReference type="AlphaFoldDB" id="A0A4E9DFK1"/>
<feature type="transmembrane region" description="Helical" evidence="15">
    <location>
        <begin position="233"/>
        <end position="261"/>
    </location>
</feature>
<dbReference type="InterPro" id="IPR052337">
    <property type="entry name" value="SAT4-like"/>
</dbReference>
<protein>
    <submittedName>
        <fullName evidence="20">Uncharacterized protein</fullName>
    </submittedName>
</protein>
<evidence type="ECO:0000256" key="1">
    <source>
        <dbReference type="ARBA" id="ARBA00004141"/>
    </source>
</evidence>
<keyword evidence="6" id="KW-0325">Glycoprotein</keyword>
<keyword evidence="7 15" id="KW-0812">Transmembrane</keyword>
<feature type="transmembrane region" description="Helical" evidence="15">
    <location>
        <begin position="152"/>
        <end position="171"/>
    </location>
</feature>
<dbReference type="Pfam" id="PF20684">
    <property type="entry name" value="Fung_rhodopsin"/>
    <property type="match status" value="1"/>
</dbReference>
<evidence type="ECO:0000256" key="11">
    <source>
        <dbReference type="ARBA" id="ARBA00023157"/>
    </source>
</evidence>
<dbReference type="Pfam" id="PF05730">
    <property type="entry name" value="CFEM"/>
    <property type="match status" value="1"/>
</dbReference>
<evidence type="ECO:0000256" key="16">
    <source>
        <dbReference type="SAM" id="SignalP"/>
    </source>
</evidence>
<evidence type="ECO:0000256" key="4">
    <source>
        <dbReference type="ARBA" id="ARBA00010031"/>
    </source>
</evidence>
<reference evidence="19" key="2">
    <citation type="submission" date="2021-03" db="EMBL/GenBank/DDBJ databases">
        <authorList>
            <person name="Alouane T."/>
            <person name="Langin T."/>
            <person name="Bonhomme L."/>
        </authorList>
    </citation>
    <scope>NUCLEOTIDE SEQUENCE</scope>
    <source>
        <strain evidence="19">MDC_Fg202</strain>
    </source>
</reference>
<dbReference type="Proteomes" id="UP000746612">
    <property type="component" value="Unassembled WGS sequence"/>
</dbReference>
<keyword evidence="10 15" id="KW-0472">Membrane</keyword>
<accession>A0A4E9DFK1</accession>
<feature type="domain" description="Rhodopsin" evidence="18">
    <location>
        <begin position="134"/>
        <end position="375"/>
    </location>
</feature>
<keyword evidence="5" id="KW-0964">Secreted</keyword>
<dbReference type="InterPro" id="IPR049326">
    <property type="entry name" value="Rhodopsin_dom_fungi"/>
</dbReference>
<evidence type="ECO:0000259" key="18">
    <source>
        <dbReference type="Pfam" id="PF20684"/>
    </source>
</evidence>
<dbReference type="GO" id="GO:0098552">
    <property type="term" value="C:side of membrane"/>
    <property type="evidence" value="ECO:0007669"/>
    <property type="project" value="UniProtKB-KW"/>
</dbReference>
<dbReference type="EMBL" id="CAAKMV010000120">
    <property type="protein sequence ID" value="VIO55549.1"/>
    <property type="molecule type" value="Genomic_DNA"/>
</dbReference>
<feature type="transmembrane region" description="Helical" evidence="15">
    <location>
        <begin position="115"/>
        <end position="140"/>
    </location>
</feature>
<feature type="compositionally biased region" description="Polar residues" evidence="14">
    <location>
        <begin position="461"/>
        <end position="475"/>
    </location>
</feature>
<evidence type="ECO:0000256" key="14">
    <source>
        <dbReference type="SAM" id="MobiDB-lite"/>
    </source>
</evidence>
<evidence type="ECO:0000256" key="2">
    <source>
        <dbReference type="ARBA" id="ARBA00004589"/>
    </source>
</evidence>
<evidence type="ECO:0000256" key="9">
    <source>
        <dbReference type="ARBA" id="ARBA00022989"/>
    </source>
</evidence>
<feature type="transmembrane region" description="Helical" evidence="15">
    <location>
        <begin position="350"/>
        <end position="370"/>
    </location>
</feature>
<proteinExistence type="inferred from homology"/>
<dbReference type="InterPro" id="IPR008427">
    <property type="entry name" value="Extracellular_membr_CFEM_dom"/>
</dbReference>
<evidence type="ECO:0000256" key="12">
    <source>
        <dbReference type="ARBA" id="ARBA00023288"/>
    </source>
</evidence>
<evidence type="ECO:0000256" key="3">
    <source>
        <dbReference type="ARBA" id="ARBA00004613"/>
    </source>
</evidence>
<feature type="chain" id="PRO_5041087225" evidence="16">
    <location>
        <begin position="21"/>
        <end position="475"/>
    </location>
</feature>
<evidence type="ECO:0000256" key="5">
    <source>
        <dbReference type="ARBA" id="ARBA00022525"/>
    </source>
</evidence>
<evidence type="ECO:0000256" key="6">
    <source>
        <dbReference type="ARBA" id="ARBA00022622"/>
    </source>
</evidence>
<feature type="transmembrane region" description="Helical" evidence="15">
    <location>
        <begin position="312"/>
        <end position="330"/>
    </location>
</feature>
<feature type="transmembrane region" description="Helical" evidence="15">
    <location>
        <begin position="281"/>
        <end position="300"/>
    </location>
</feature>
<name>A0A4E9DFK1_GIBZA</name>
<dbReference type="EMBL" id="CAJPIJ010000187">
    <property type="protein sequence ID" value="CAG2007307.1"/>
    <property type="molecule type" value="Genomic_DNA"/>
</dbReference>
<reference evidence="20" key="1">
    <citation type="submission" date="2019-04" db="EMBL/GenBank/DDBJ databases">
        <authorList>
            <person name="Melise S."/>
            <person name="Noan J."/>
            <person name="Okalmin O."/>
        </authorList>
    </citation>
    <scope>NUCLEOTIDE SEQUENCE</scope>
    <source>
        <strain evidence="20">FN9</strain>
    </source>
</reference>
<evidence type="ECO:0000256" key="8">
    <source>
        <dbReference type="ARBA" id="ARBA00022729"/>
    </source>
</evidence>